<comment type="caution">
    <text evidence="2">The sequence shown here is derived from an EMBL/GenBank/DDBJ whole genome shotgun (WGS) entry which is preliminary data.</text>
</comment>
<feature type="transmembrane region" description="Helical" evidence="1">
    <location>
        <begin position="295"/>
        <end position="314"/>
    </location>
</feature>
<feature type="transmembrane region" description="Helical" evidence="1">
    <location>
        <begin position="227"/>
        <end position="250"/>
    </location>
</feature>
<keyword evidence="1" id="KW-1133">Transmembrane helix</keyword>
<feature type="transmembrane region" description="Helical" evidence="1">
    <location>
        <begin position="168"/>
        <end position="188"/>
    </location>
</feature>
<protein>
    <submittedName>
        <fullName evidence="2">HupE/UreJ family protein</fullName>
    </submittedName>
</protein>
<accession>A0A9E5MP71</accession>
<gene>
    <name evidence="2" type="ORF">G8770_19650</name>
</gene>
<keyword evidence="1" id="KW-0812">Transmembrane</keyword>
<evidence type="ECO:0000313" key="3">
    <source>
        <dbReference type="Proteomes" id="UP000787472"/>
    </source>
</evidence>
<reference evidence="2" key="1">
    <citation type="submission" date="2020-03" db="EMBL/GenBank/DDBJ databases">
        <authorList>
            <person name="Guo F."/>
        </authorList>
    </citation>
    <scope>NUCLEOTIDE SEQUENCE</scope>
    <source>
        <strain evidence="2">JCM 30134</strain>
    </source>
</reference>
<evidence type="ECO:0000313" key="2">
    <source>
        <dbReference type="EMBL" id="NHO67767.1"/>
    </source>
</evidence>
<feature type="transmembrane region" description="Helical" evidence="1">
    <location>
        <begin position="134"/>
        <end position="161"/>
    </location>
</feature>
<keyword evidence="3" id="KW-1185">Reference proteome</keyword>
<dbReference type="AlphaFoldDB" id="A0A9E5MP71"/>
<sequence>MCVGVFGGAASADELRPAYLQLIEQDNQVIDVHWRVPGRGENQRLALNVLFGSEVEVLSQPFERNVSGSNLRDWKIRREQGLAGLAITIQGLEKTPTEVLARIEYRNGATLSHRFSPEAPSYQVPLQPGWSETVVTYFVLGVEHIVFGIDHLLFVFVLLLLVRSTRKLIATITAFTVAHSITLILAALELVVIPVPPVEACIALSIVFVATEIIRGQQGHPGLTERSPWIVAFAFGLLHGLGFAAALGEIGLPQNAILTALVVFNLGVEVGQLAFVAAVLVVWQVIQRLPVSIPVWAHRLPAYVVGSMASFWVFERVASFWN</sequence>
<proteinExistence type="predicted"/>
<feature type="transmembrane region" description="Helical" evidence="1">
    <location>
        <begin position="194"/>
        <end position="215"/>
    </location>
</feature>
<name>A0A9E5MP71_9GAMM</name>
<dbReference type="Pfam" id="PF13795">
    <property type="entry name" value="HupE_UreJ_2"/>
    <property type="match status" value="1"/>
</dbReference>
<evidence type="ECO:0000256" key="1">
    <source>
        <dbReference type="SAM" id="Phobius"/>
    </source>
</evidence>
<feature type="transmembrane region" description="Helical" evidence="1">
    <location>
        <begin position="256"/>
        <end position="283"/>
    </location>
</feature>
<dbReference type="EMBL" id="JAAONZ010000019">
    <property type="protein sequence ID" value="NHO67767.1"/>
    <property type="molecule type" value="Genomic_DNA"/>
</dbReference>
<organism evidence="2 3">
    <name type="scientific">Pseudomaricurvus hydrocarbonicus</name>
    <dbReference type="NCBI Taxonomy" id="1470433"/>
    <lineage>
        <taxon>Bacteria</taxon>
        <taxon>Pseudomonadati</taxon>
        <taxon>Pseudomonadota</taxon>
        <taxon>Gammaproteobacteria</taxon>
        <taxon>Cellvibrionales</taxon>
        <taxon>Cellvibrionaceae</taxon>
        <taxon>Pseudomaricurvus</taxon>
    </lineage>
</organism>
<keyword evidence="1" id="KW-0472">Membrane</keyword>
<dbReference type="InterPro" id="IPR032809">
    <property type="entry name" value="Put_HupE_UreJ"/>
</dbReference>
<dbReference type="Proteomes" id="UP000787472">
    <property type="component" value="Unassembled WGS sequence"/>
</dbReference>